<dbReference type="RefSeq" id="WP_135109165.1">
    <property type="nucleotide sequence ID" value="NZ_SRHY01000005.1"/>
</dbReference>
<name>A0A4Y9AGK2_9BACI</name>
<dbReference type="OrthoDB" id="6400183at2"/>
<organism evidence="2 3">
    <name type="scientific">Lentibacillus salicampi</name>
    <dbReference type="NCBI Taxonomy" id="175306"/>
    <lineage>
        <taxon>Bacteria</taxon>
        <taxon>Bacillati</taxon>
        <taxon>Bacillota</taxon>
        <taxon>Bacilli</taxon>
        <taxon>Bacillales</taxon>
        <taxon>Bacillaceae</taxon>
        <taxon>Lentibacillus</taxon>
    </lineage>
</organism>
<evidence type="ECO:0008006" key="4">
    <source>
        <dbReference type="Google" id="ProtNLM"/>
    </source>
</evidence>
<reference evidence="2 3" key="1">
    <citation type="submission" date="2019-03" db="EMBL/GenBank/DDBJ databases">
        <title>Genome sequence of Lentibacillus salicampi ATCC BAA-719.</title>
        <authorList>
            <person name="Maclea K.S."/>
            <person name="Simoes Junior M."/>
        </authorList>
    </citation>
    <scope>NUCLEOTIDE SEQUENCE [LARGE SCALE GENOMIC DNA]</scope>
    <source>
        <strain evidence="2 3">ATCC BAA-719</strain>
    </source>
</reference>
<evidence type="ECO:0000313" key="2">
    <source>
        <dbReference type="EMBL" id="TFJ93504.1"/>
    </source>
</evidence>
<sequence length="186" mass="20313">MDLMIYILLTFVAGAIPFVEYMLAIPFGIIAGVPTIPATIIGFAGNLTTVILLIWFVDKVRDALRKKKKQKVTASDSVSDAPFTVYPNGEQLQNGVEAIIDDHVNKTTGTLKSNRAQKAKKLWVKYGMPGLSFLGTVLLSSHLTALMACSFGGNRGYITIWMVISLAIWSLIVGVAVHFGMDAFFR</sequence>
<feature type="transmembrane region" description="Helical" evidence="1">
    <location>
        <begin position="7"/>
        <end position="30"/>
    </location>
</feature>
<keyword evidence="1" id="KW-1133">Transmembrane helix</keyword>
<dbReference type="InterPro" id="IPR009577">
    <property type="entry name" value="Sm_multidrug_ex"/>
</dbReference>
<keyword evidence="3" id="KW-1185">Reference proteome</keyword>
<feature type="transmembrane region" description="Helical" evidence="1">
    <location>
        <begin position="36"/>
        <end position="57"/>
    </location>
</feature>
<dbReference type="EMBL" id="SRHY01000005">
    <property type="protein sequence ID" value="TFJ93504.1"/>
    <property type="molecule type" value="Genomic_DNA"/>
</dbReference>
<keyword evidence="1" id="KW-0472">Membrane</keyword>
<accession>A0A4Y9AGK2</accession>
<comment type="caution">
    <text evidence="2">The sequence shown here is derived from an EMBL/GenBank/DDBJ whole genome shotgun (WGS) entry which is preliminary data.</text>
</comment>
<feature type="transmembrane region" description="Helical" evidence="1">
    <location>
        <begin position="158"/>
        <end position="181"/>
    </location>
</feature>
<evidence type="ECO:0000313" key="3">
    <source>
        <dbReference type="Proteomes" id="UP000298484"/>
    </source>
</evidence>
<evidence type="ECO:0000256" key="1">
    <source>
        <dbReference type="SAM" id="Phobius"/>
    </source>
</evidence>
<proteinExistence type="predicted"/>
<dbReference type="Pfam" id="PF06695">
    <property type="entry name" value="Sm_multidrug_ex"/>
    <property type="match status" value="1"/>
</dbReference>
<dbReference type="AlphaFoldDB" id="A0A4Y9AGK2"/>
<keyword evidence="1" id="KW-0812">Transmembrane</keyword>
<feature type="transmembrane region" description="Helical" evidence="1">
    <location>
        <begin position="122"/>
        <end position="146"/>
    </location>
</feature>
<protein>
    <recommendedName>
        <fullName evidence="4">DNA-binding protein</fullName>
    </recommendedName>
</protein>
<gene>
    <name evidence="2" type="ORF">E4U82_05965</name>
</gene>
<dbReference type="Proteomes" id="UP000298484">
    <property type="component" value="Unassembled WGS sequence"/>
</dbReference>